<evidence type="ECO:0000313" key="2">
    <source>
        <dbReference type="Proteomes" id="UP000501793"/>
    </source>
</evidence>
<proteinExistence type="predicted"/>
<evidence type="ECO:0000313" key="1">
    <source>
        <dbReference type="EMBL" id="CAB3395201.1"/>
    </source>
</evidence>
<name>A0ACA8ZE82_9BACL</name>
<accession>A0ACA8ZE82</accession>
<sequence>MSALHISLPWHHLIAGYGLVVLLVNLSALPFSLGIFEVSMAALYHWLGVPWTQSWALTLAYRGITFWLPIPLGLLAMVRWPGQPPSPGAGSYRNAEEPSE</sequence>
<keyword evidence="1" id="KW-0808">Transferase</keyword>
<dbReference type="EC" id="2.3.2.3" evidence="1"/>
<reference evidence="1" key="1">
    <citation type="submission" date="2020-04" db="EMBL/GenBank/DDBJ databases">
        <authorList>
            <person name="Hogendoorn C."/>
        </authorList>
    </citation>
    <scope>NUCLEOTIDE SEQUENCE</scope>
    <source>
        <strain evidence="1">FAVT5</strain>
    </source>
</reference>
<keyword evidence="2" id="KW-1185">Reference proteome</keyword>
<protein>
    <submittedName>
        <fullName evidence="1">Phosphatidylglycerol lysyltransferase</fullName>
        <ecNumber evidence="1">2.3.2.3</ecNumber>
    </submittedName>
</protein>
<organism evidence="1 2">
    <name type="scientific">Kyrpidia spormannii</name>
    <dbReference type="NCBI Taxonomy" id="2055160"/>
    <lineage>
        <taxon>Bacteria</taxon>
        <taxon>Bacillati</taxon>
        <taxon>Bacillota</taxon>
        <taxon>Bacilli</taxon>
        <taxon>Bacillales</taxon>
        <taxon>Alicyclobacillaceae</taxon>
        <taxon>Kyrpidia</taxon>
    </lineage>
</organism>
<gene>
    <name evidence="1" type="ORF">FAVT5_3270</name>
</gene>
<dbReference type="Proteomes" id="UP000501793">
    <property type="component" value="Chromosome"/>
</dbReference>
<keyword evidence="1" id="KW-0012">Acyltransferase</keyword>
<dbReference type="EMBL" id="LR792684">
    <property type="protein sequence ID" value="CAB3395201.1"/>
    <property type="molecule type" value="Genomic_DNA"/>
</dbReference>